<organism evidence="4 5">
    <name type="scientific">Nocardia seriolae</name>
    <dbReference type="NCBI Taxonomy" id="37332"/>
    <lineage>
        <taxon>Bacteria</taxon>
        <taxon>Bacillati</taxon>
        <taxon>Actinomycetota</taxon>
        <taxon>Actinomycetes</taxon>
        <taxon>Mycobacteriales</taxon>
        <taxon>Nocardiaceae</taxon>
        <taxon>Nocardia</taxon>
    </lineage>
</organism>
<protein>
    <submittedName>
        <fullName evidence="4">Uncharacterized protein</fullName>
    </submittedName>
</protein>
<dbReference type="OrthoDB" id="4558736at2"/>
<name>A0A0B8NJ11_9NOCA</name>
<evidence type="ECO:0000313" key="3">
    <source>
        <dbReference type="EMBL" id="APA97962.1"/>
    </source>
</evidence>
<dbReference type="AlphaFoldDB" id="A0A0B8NJ11"/>
<dbReference type="Proteomes" id="UP000180166">
    <property type="component" value="Chromosome"/>
</dbReference>
<feature type="region of interest" description="Disordered" evidence="1">
    <location>
        <begin position="131"/>
        <end position="163"/>
    </location>
</feature>
<evidence type="ECO:0000313" key="4">
    <source>
        <dbReference type="EMBL" id="GAP31690.1"/>
    </source>
</evidence>
<dbReference type="KEGG" id="nsr:NS506_03913"/>
<reference evidence="5" key="1">
    <citation type="submission" date="2015-07" db="EMBL/GenBank/DDBJ databases">
        <title>Nocardia seriolae U-1 whole genome shotgun sequence.</title>
        <authorList>
            <person name="Imajoh M."/>
            <person name="Fukumoto Y."/>
            <person name="Sukeda M."/>
            <person name="Yamane J."/>
            <person name="Yamasaki K."/>
            <person name="Shimizu M."/>
            <person name="Ohnishi K."/>
            <person name="Oshima S."/>
        </authorList>
    </citation>
    <scope>NUCLEOTIDE SEQUENCE [LARGE SCALE GENOMIC DNA]</scope>
    <source>
        <strain evidence="5">U-1</strain>
    </source>
</reference>
<feature type="compositionally biased region" description="Polar residues" evidence="1">
    <location>
        <begin position="93"/>
        <end position="113"/>
    </location>
</feature>
<dbReference type="RefSeq" id="WP_033090303.1">
    <property type="nucleotide sequence ID" value="NZ_AP017900.1"/>
</dbReference>
<reference evidence="4 5" key="2">
    <citation type="journal article" date="2016" name="Genome Announc.">
        <title>Draft Genome Sequence of Erythromycin- and Oxytetracycline-Sensitive Nocardia seriolae Strain U-1 (NBRC 110359).</title>
        <authorList>
            <person name="Imajoh M."/>
            <person name="Sukeda M."/>
            <person name="Shimizu M."/>
            <person name="Yamane J."/>
            <person name="Ohnishi K."/>
            <person name="Oshima S."/>
        </authorList>
    </citation>
    <scope>NUCLEOTIDE SEQUENCE [LARGE SCALE GENOMIC DNA]</scope>
    <source>
        <strain evidence="4 5">U-1</strain>
    </source>
</reference>
<feature type="region of interest" description="Disordered" evidence="1">
    <location>
        <begin position="87"/>
        <end position="114"/>
    </location>
</feature>
<sequence>MTNRLLVGLGIAAAITAAAGALAPAALAQDLAEGVSCGDHSCRNDTDDIYRIEVRVHCSDFGGTYEKSIWVNSHSTEDVQASCGHWKHGMTHPGTSTVNPDGSWSHTPTTTDPDTYESGMVMGIDYLNATVDNSSRRRPGAPAPSGSCFRTKHPDPHRDRPCRWTITRVDGRGDRARPLDSRTVVRSR</sequence>
<evidence type="ECO:0000256" key="1">
    <source>
        <dbReference type="SAM" id="MobiDB-lite"/>
    </source>
</evidence>
<gene>
    <name evidence="3" type="ORF">NS506_03913</name>
    <name evidence="4" type="ORF">NSK11_contig00123-0018</name>
</gene>
<feature type="compositionally biased region" description="Basic and acidic residues" evidence="1">
    <location>
        <begin position="152"/>
        <end position="162"/>
    </location>
</feature>
<dbReference type="EMBL" id="BBYQ01000123">
    <property type="protein sequence ID" value="GAP31690.1"/>
    <property type="molecule type" value="Genomic_DNA"/>
</dbReference>
<accession>A0A0B8NJ11</accession>
<dbReference type="GeneID" id="93376031"/>
<keyword evidence="2" id="KW-0732">Signal</keyword>
<dbReference type="Proteomes" id="UP000037179">
    <property type="component" value="Unassembled WGS sequence"/>
</dbReference>
<proteinExistence type="predicted"/>
<feature type="signal peptide" evidence="2">
    <location>
        <begin position="1"/>
        <end position="28"/>
    </location>
</feature>
<keyword evidence="5" id="KW-1185">Reference proteome</keyword>
<evidence type="ECO:0000313" key="6">
    <source>
        <dbReference type="Proteomes" id="UP000180166"/>
    </source>
</evidence>
<evidence type="ECO:0000256" key="2">
    <source>
        <dbReference type="SAM" id="SignalP"/>
    </source>
</evidence>
<reference evidence="3 6" key="3">
    <citation type="submission" date="2016-10" db="EMBL/GenBank/DDBJ databases">
        <title>Genome sequence of Nocardia seriolae strain EM150506, isolated from Anguila japonica.</title>
        <authorList>
            <person name="Han H.-J."/>
        </authorList>
    </citation>
    <scope>NUCLEOTIDE SEQUENCE [LARGE SCALE GENOMIC DNA]</scope>
    <source>
        <strain evidence="3 6">EM150506</strain>
    </source>
</reference>
<evidence type="ECO:0000313" key="5">
    <source>
        <dbReference type="Proteomes" id="UP000037179"/>
    </source>
</evidence>
<dbReference type="EMBL" id="CP017839">
    <property type="protein sequence ID" value="APA97962.1"/>
    <property type="molecule type" value="Genomic_DNA"/>
</dbReference>
<feature type="chain" id="PRO_5014509480" evidence="2">
    <location>
        <begin position="29"/>
        <end position="188"/>
    </location>
</feature>